<evidence type="ECO:0000313" key="3">
    <source>
        <dbReference type="Proteomes" id="UP001597478"/>
    </source>
</evidence>
<accession>A0ABW5W9N1</accession>
<dbReference type="SUPFAM" id="SSF89796">
    <property type="entry name" value="CoA-transferase family III (CaiB/BaiF)"/>
    <property type="match status" value="1"/>
</dbReference>
<keyword evidence="3" id="KW-1185">Reference proteome</keyword>
<dbReference type="PANTHER" id="PTHR48207:SF3">
    <property type="entry name" value="SUCCINATE--HYDROXYMETHYLGLUTARATE COA-TRANSFERASE"/>
    <property type="match status" value="1"/>
</dbReference>
<dbReference type="Gene3D" id="3.40.50.10540">
    <property type="entry name" value="Crotonobetainyl-coa:carnitine coa-transferase, domain 1"/>
    <property type="match status" value="1"/>
</dbReference>
<dbReference type="InterPro" id="IPR023606">
    <property type="entry name" value="CoA-Trfase_III_dom_1_sf"/>
</dbReference>
<gene>
    <name evidence="2" type="ORF">ACFS2C_14835</name>
</gene>
<evidence type="ECO:0000313" key="2">
    <source>
        <dbReference type="EMBL" id="MFD2800668.1"/>
    </source>
</evidence>
<dbReference type="InterPro" id="IPR050483">
    <property type="entry name" value="CoA-transferase_III_domain"/>
</dbReference>
<protein>
    <submittedName>
        <fullName evidence="2">CaiB/BaiF CoA transferase family protein</fullName>
    </submittedName>
</protein>
<comment type="caution">
    <text evidence="2">The sequence shown here is derived from an EMBL/GenBank/DDBJ whole genome shotgun (WGS) entry which is preliminary data.</text>
</comment>
<dbReference type="InterPro" id="IPR044855">
    <property type="entry name" value="CoA-Trfase_III_dom3_sf"/>
</dbReference>
<dbReference type="InterPro" id="IPR003673">
    <property type="entry name" value="CoA-Trfase_fam_III"/>
</dbReference>
<name>A0ABW5W9N1_9PSEU</name>
<proteinExistence type="predicted"/>
<evidence type="ECO:0000256" key="1">
    <source>
        <dbReference type="ARBA" id="ARBA00022679"/>
    </source>
</evidence>
<dbReference type="Pfam" id="PF02515">
    <property type="entry name" value="CoA_transf_3"/>
    <property type="match status" value="1"/>
</dbReference>
<dbReference type="Proteomes" id="UP001597478">
    <property type="component" value="Unassembled WGS sequence"/>
</dbReference>
<dbReference type="GO" id="GO:0016740">
    <property type="term" value="F:transferase activity"/>
    <property type="evidence" value="ECO:0007669"/>
    <property type="project" value="UniProtKB-KW"/>
</dbReference>
<dbReference type="Gene3D" id="3.30.1540.10">
    <property type="entry name" value="formyl-coa transferase, domain 3"/>
    <property type="match status" value="1"/>
</dbReference>
<sequence>MTDQPLAGRTVIDLTTALAGPYATLLLAGLGATVIKVENPATGGDSSRNNAPYVGRHGLSLARQDADDMSVSMLVRGRNKLSVTLNLKNPRARGVFADLVRDADVVVENYSPGVTERLGIDYASVRALNPKIVYTSISGFGAQGGPGSGKAMDSIIQALSGVMMTAGEPDEGPVRFGLPVGDMLAPLFAVIGTVSALLQAEHTGEGQHVDVSMLGALTSLVACEPFDAFEAVGLPQRTGSMVPRLAPFGILPAADGHLALCAPTDAFAHGVLRAMGRPDLIDDPRFHSRDQRVRHADELHELIRQWCRERPVAEVLAALTEQGVPAAEVREPRDAVRDPLVREREEVVPVTHPRYGDVVDLAATGVPIRFSSARAGFDRPAPSLGEHNDAVYRDRLGYSEDELAELAADAVI</sequence>
<dbReference type="EMBL" id="JBHUOF010000019">
    <property type="protein sequence ID" value="MFD2800668.1"/>
    <property type="molecule type" value="Genomic_DNA"/>
</dbReference>
<dbReference type="RefSeq" id="WP_377392090.1">
    <property type="nucleotide sequence ID" value="NZ_JBHSAN010000028.1"/>
</dbReference>
<keyword evidence="1 2" id="KW-0808">Transferase</keyword>
<organism evidence="2 3">
    <name type="scientific">Prauserella oleivorans</name>
    <dbReference type="NCBI Taxonomy" id="1478153"/>
    <lineage>
        <taxon>Bacteria</taxon>
        <taxon>Bacillati</taxon>
        <taxon>Actinomycetota</taxon>
        <taxon>Actinomycetes</taxon>
        <taxon>Pseudonocardiales</taxon>
        <taxon>Pseudonocardiaceae</taxon>
        <taxon>Prauserella</taxon>
    </lineage>
</organism>
<reference evidence="3" key="1">
    <citation type="journal article" date="2019" name="Int. J. Syst. Evol. Microbiol.">
        <title>The Global Catalogue of Microorganisms (GCM) 10K type strain sequencing project: providing services to taxonomists for standard genome sequencing and annotation.</title>
        <authorList>
            <consortium name="The Broad Institute Genomics Platform"/>
            <consortium name="The Broad Institute Genome Sequencing Center for Infectious Disease"/>
            <person name="Wu L."/>
            <person name="Ma J."/>
        </authorList>
    </citation>
    <scope>NUCLEOTIDE SEQUENCE [LARGE SCALE GENOMIC DNA]</scope>
    <source>
        <strain evidence="3">IBRC-M 10906</strain>
    </source>
</reference>
<dbReference type="PANTHER" id="PTHR48207">
    <property type="entry name" value="SUCCINATE--HYDROXYMETHYLGLUTARATE COA-TRANSFERASE"/>
    <property type="match status" value="1"/>
</dbReference>